<proteinExistence type="predicted"/>
<protein>
    <submittedName>
        <fullName evidence="3">Uncharacterized protein</fullName>
    </submittedName>
</protein>
<feature type="compositionally biased region" description="Polar residues" evidence="1">
    <location>
        <begin position="46"/>
        <end position="56"/>
    </location>
</feature>
<feature type="compositionally biased region" description="Low complexity" evidence="1">
    <location>
        <begin position="57"/>
        <end position="66"/>
    </location>
</feature>
<dbReference type="EMBL" id="VSRR010001129">
    <property type="protein sequence ID" value="MPC22812.1"/>
    <property type="molecule type" value="Genomic_DNA"/>
</dbReference>
<evidence type="ECO:0000256" key="1">
    <source>
        <dbReference type="SAM" id="MobiDB-lite"/>
    </source>
</evidence>
<sequence>MRSNSISFDLDRFWVWISSGGAVTLPSKLVVISLNVFLCLTTQRDSHSLPSEDNSPTSHITTSTSFTHTHKHTSLKIQKDEMYPGRTALPVVTQNVLTPPSTFSSLTSAIHAALDLVFNL</sequence>
<evidence type="ECO:0000313" key="3">
    <source>
        <dbReference type="EMBL" id="MPC22812.1"/>
    </source>
</evidence>
<reference evidence="3 4" key="1">
    <citation type="submission" date="2019-05" db="EMBL/GenBank/DDBJ databases">
        <title>Another draft genome of Portunus trituberculatus and its Hox gene families provides insights of decapod evolution.</title>
        <authorList>
            <person name="Jeong J.-H."/>
            <person name="Song I."/>
            <person name="Kim S."/>
            <person name="Choi T."/>
            <person name="Kim D."/>
            <person name="Ryu S."/>
            <person name="Kim W."/>
        </authorList>
    </citation>
    <scope>NUCLEOTIDE SEQUENCE [LARGE SCALE GENOMIC DNA]</scope>
    <source>
        <tissue evidence="3">Muscle</tissue>
    </source>
</reference>
<dbReference type="Proteomes" id="UP000324222">
    <property type="component" value="Unassembled WGS sequence"/>
</dbReference>
<keyword evidence="4" id="KW-1185">Reference proteome</keyword>
<comment type="caution">
    <text evidence="3">The sequence shown here is derived from an EMBL/GenBank/DDBJ whole genome shotgun (WGS) entry which is preliminary data.</text>
</comment>
<feature type="transmembrane region" description="Helical" evidence="2">
    <location>
        <begin position="13"/>
        <end position="40"/>
    </location>
</feature>
<feature type="region of interest" description="Disordered" evidence="1">
    <location>
        <begin position="46"/>
        <end position="66"/>
    </location>
</feature>
<keyword evidence="2" id="KW-0812">Transmembrane</keyword>
<evidence type="ECO:0000256" key="2">
    <source>
        <dbReference type="SAM" id="Phobius"/>
    </source>
</evidence>
<dbReference type="AlphaFoldDB" id="A0A5B7DMI2"/>
<keyword evidence="2" id="KW-0472">Membrane</keyword>
<gene>
    <name evidence="3" type="ORF">E2C01_015839</name>
</gene>
<accession>A0A5B7DMI2</accession>
<organism evidence="3 4">
    <name type="scientific">Portunus trituberculatus</name>
    <name type="common">Swimming crab</name>
    <name type="synonym">Neptunus trituberculatus</name>
    <dbReference type="NCBI Taxonomy" id="210409"/>
    <lineage>
        <taxon>Eukaryota</taxon>
        <taxon>Metazoa</taxon>
        <taxon>Ecdysozoa</taxon>
        <taxon>Arthropoda</taxon>
        <taxon>Crustacea</taxon>
        <taxon>Multicrustacea</taxon>
        <taxon>Malacostraca</taxon>
        <taxon>Eumalacostraca</taxon>
        <taxon>Eucarida</taxon>
        <taxon>Decapoda</taxon>
        <taxon>Pleocyemata</taxon>
        <taxon>Brachyura</taxon>
        <taxon>Eubrachyura</taxon>
        <taxon>Portunoidea</taxon>
        <taxon>Portunidae</taxon>
        <taxon>Portuninae</taxon>
        <taxon>Portunus</taxon>
    </lineage>
</organism>
<name>A0A5B7DMI2_PORTR</name>
<keyword evidence="2" id="KW-1133">Transmembrane helix</keyword>
<evidence type="ECO:0000313" key="4">
    <source>
        <dbReference type="Proteomes" id="UP000324222"/>
    </source>
</evidence>